<feature type="chain" id="PRO_5035234772" description="Gram-positive cocci surface proteins LPxTG domain-containing protein" evidence="6">
    <location>
        <begin position="26"/>
        <end position="207"/>
    </location>
</feature>
<evidence type="ECO:0000313" key="9">
    <source>
        <dbReference type="Proteomes" id="UP000612899"/>
    </source>
</evidence>
<evidence type="ECO:0000256" key="2">
    <source>
        <dbReference type="ARBA" id="ARBA00022525"/>
    </source>
</evidence>
<dbReference type="NCBIfam" id="TIGR01167">
    <property type="entry name" value="LPXTG_anchor"/>
    <property type="match status" value="1"/>
</dbReference>
<feature type="signal peptide" evidence="6">
    <location>
        <begin position="1"/>
        <end position="25"/>
    </location>
</feature>
<dbReference type="AlphaFoldDB" id="A0A8J3Q7I4"/>
<evidence type="ECO:0000256" key="6">
    <source>
        <dbReference type="SAM" id="SignalP"/>
    </source>
</evidence>
<sequence length="207" mass="21633">MRWKLPAGLAVLILLILAAPSAAQAGSPGLNEACQTIDRPEYRDMRKLIDIDLDTATDIEVRVRANQILSAARAESLPRLPDATQQALDGSKEDLRAFLKNGMQIVWSDDLLVLITRTLSGGGPKVKAAASKALDENTVETSLAYLNDGLYVARELDCQPPPSTTSPAPAGGQLPKTGTATAALALGGAALVALGIGAVLVGRRSRA</sequence>
<keyword evidence="4" id="KW-0572">Peptidoglycan-anchor</keyword>
<evidence type="ECO:0000259" key="7">
    <source>
        <dbReference type="PROSITE" id="PS50847"/>
    </source>
</evidence>
<keyword evidence="5" id="KW-1133">Transmembrane helix</keyword>
<dbReference type="Pfam" id="PF00746">
    <property type="entry name" value="Gram_pos_anchor"/>
    <property type="match status" value="1"/>
</dbReference>
<dbReference type="RefSeq" id="WP_203909282.1">
    <property type="nucleotide sequence ID" value="NZ_BONY01000019.1"/>
</dbReference>
<protein>
    <recommendedName>
        <fullName evidence="7">Gram-positive cocci surface proteins LPxTG domain-containing protein</fullName>
    </recommendedName>
</protein>
<dbReference type="InterPro" id="IPR019931">
    <property type="entry name" value="LPXTG_anchor"/>
</dbReference>
<dbReference type="EMBL" id="BONY01000019">
    <property type="protein sequence ID" value="GIH05429.1"/>
    <property type="molecule type" value="Genomic_DNA"/>
</dbReference>
<reference evidence="8" key="1">
    <citation type="submission" date="2021-01" db="EMBL/GenBank/DDBJ databases">
        <title>Whole genome shotgun sequence of Rhizocola hellebori NBRC 109834.</title>
        <authorList>
            <person name="Komaki H."/>
            <person name="Tamura T."/>
        </authorList>
    </citation>
    <scope>NUCLEOTIDE SEQUENCE</scope>
    <source>
        <strain evidence="8">NBRC 109834</strain>
    </source>
</reference>
<evidence type="ECO:0000256" key="1">
    <source>
        <dbReference type="ARBA" id="ARBA00022512"/>
    </source>
</evidence>
<dbReference type="Proteomes" id="UP000612899">
    <property type="component" value="Unassembled WGS sequence"/>
</dbReference>
<keyword evidence="1" id="KW-0134">Cell wall</keyword>
<accession>A0A8J3Q7I4</accession>
<name>A0A8J3Q7I4_9ACTN</name>
<gene>
    <name evidence="8" type="ORF">Rhe02_34960</name>
</gene>
<evidence type="ECO:0000313" key="8">
    <source>
        <dbReference type="EMBL" id="GIH05429.1"/>
    </source>
</evidence>
<evidence type="ECO:0000256" key="3">
    <source>
        <dbReference type="ARBA" id="ARBA00022729"/>
    </source>
</evidence>
<keyword evidence="3 6" id="KW-0732">Signal</keyword>
<organism evidence="8 9">
    <name type="scientific">Rhizocola hellebori</name>
    <dbReference type="NCBI Taxonomy" id="1392758"/>
    <lineage>
        <taxon>Bacteria</taxon>
        <taxon>Bacillati</taxon>
        <taxon>Actinomycetota</taxon>
        <taxon>Actinomycetes</taxon>
        <taxon>Micromonosporales</taxon>
        <taxon>Micromonosporaceae</taxon>
        <taxon>Rhizocola</taxon>
    </lineage>
</organism>
<dbReference type="InterPro" id="IPR005506">
    <property type="entry name" value="DUF312_ALF"/>
</dbReference>
<evidence type="ECO:0000256" key="5">
    <source>
        <dbReference type="SAM" id="Phobius"/>
    </source>
</evidence>
<keyword evidence="9" id="KW-1185">Reference proteome</keyword>
<keyword evidence="2" id="KW-0964">Secreted</keyword>
<keyword evidence="5" id="KW-0472">Membrane</keyword>
<feature type="domain" description="Gram-positive cocci surface proteins LPxTG" evidence="7">
    <location>
        <begin position="174"/>
        <end position="207"/>
    </location>
</feature>
<dbReference type="Pfam" id="PF03752">
    <property type="entry name" value="ALF"/>
    <property type="match status" value="2"/>
</dbReference>
<proteinExistence type="predicted"/>
<dbReference type="PROSITE" id="PS50847">
    <property type="entry name" value="GRAM_POS_ANCHORING"/>
    <property type="match status" value="1"/>
</dbReference>
<keyword evidence="5" id="KW-0812">Transmembrane</keyword>
<comment type="caution">
    <text evidence="8">The sequence shown here is derived from an EMBL/GenBank/DDBJ whole genome shotgun (WGS) entry which is preliminary data.</text>
</comment>
<feature type="transmembrane region" description="Helical" evidence="5">
    <location>
        <begin position="182"/>
        <end position="201"/>
    </location>
</feature>
<evidence type="ECO:0000256" key="4">
    <source>
        <dbReference type="ARBA" id="ARBA00023088"/>
    </source>
</evidence>